<sequence>MSAPLRKTTAKIRSYQQHVLADLRYGKNGVKILVFFARLVHLTTASFIKENFFSDWIKPAFVAFSISCSSQQHIVELCY</sequence>
<gene>
    <name evidence="1" type="ORF">NPIL_131651</name>
</gene>
<evidence type="ECO:0000313" key="1">
    <source>
        <dbReference type="EMBL" id="GFU23351.1"/>
    </source>
</evidence>
<dbReference type="AlphaFoldDB" id="A0A8X6QG09"/>
<dbReference type="EMBL" id="BMAW01081201">
    <property type="protein sequence ID" value="GFU23351.1"/>
    <property type="molecule type" value="Genomic_DNA"/>
</dbReference>
<keyword evidence="2" id="KW-1185">Reference proteome</keyword>
<dbReference type="Proteomes" id="UP000887013">
    <property type="component" value="Unassembled WGS sequence"/>
</dbReference>
<name>A0A8X6QG09_NEPPI</name>
<evidence type="ECO:0000313" key="2">
    <source>
        <dbReference type="Proteomes" id="UP000887013"/>
    </source>
</evidence>
<accession>A0A8X6QG09</accession>
<comment type="caution">
    <text evidence="1">The sequence shown here is derived from an EMBL/GenBank/DDBJ whole genome shotgun (WGS) entry which is preliminary data.</text>
</comment>
<organism evidence="1 2">
    <name type="scientific">Nephila pilipes</name>
    <name type="common">Giant wood spider</name>
    <name type="synonym">Nephila maculata</name>
    <dbReference type="NCBI Taxonomy" id="299642"/>
    <lineage>
        <taxon>Eukaryota</taxon>
        <taxon>Metazoa</taxon>
        <taxon>Ecdysozoa</taxon>
        <taxon>Arthropoda</taxon>
        <taxon>Chelicerata</taxon>
        <taxon>Arachnida</taxon>
        <taxon>Araneae</taxon>
        <taxon>Araneomorphae</taxon>
        <taxon>Entelegynae</taxon>
        <taxon>Araneoidea</taxon>
        <taxon>Nephilidae</taxon>
        <taxon>Nephila</taxon>
    </lineage>
</organism>
<reference evidence="1" key="1">
    <citation type="submission" date="2020-08" db="EMBL/GenBank/DDBJ databases">
        <title>Multicomponent nature underlies the extraordinary mechanical properties of spider dragline silk.</title>
        <authorList>
            <person name="Kono N."/>
            <person name="Nakamura H."/>
            <person name="Mori M."/>
            <person name="Yoshida Y."/>
            <person name="Ohtoshi R."/>
            <person name="Malay A.D."/>
            <person name="Moran D.A.P."/>
            <person name="Tomita M."/>
            <person name="Numata K."/>
            <person name="Arakawa K."/>
        </authorList>
    </citation>
    <scope>NUCLEOTIDE SEQUENCE</scope>
</reference>
<proteinExistence type="predicted"/>
<protein>
    <submittedName>
        <fullName evidence="1">Uncharacterized protein</fullName>
    </submittedName>
</protein>